<evidence type="ECO:0000256" key="2">
    <source>
        <dbReference type="ARBA" id="ARBA00023295"/>
    </source>
</evidence>
<name>A0A9W6KVL3_9ACTN</name>
<dbReference type="InterPro" id="IPR036116">
    <property type="entry name" value="FN3_sf"/>
</dbReference>
<feature type="compositionally biased region" description="Gly residues" evidence="4">
    <location>
        <begin position="184"/>
        <end position="193"/>
    </location>
</feature>
<evidence type="ECO:0000256" key="5">
    <source>
        <dbReference type="SAM" id="Phobius"/>
    </source>
</evidence>
<feature type="domain" description="Fibronectin type-III" evidence="6">
    <location>
        <begin position="945"/>
        <end position="1032"/>
    </location>
</feature>
<evidence type="ECO:0000256" key="1">
    <source>
        <dbReference type="ARBA" id="ARBA00022737"/>
    </source>
</evidence>
<keyword evidence="1" id="KW-0677">Repeat</keyword>
<dbReference type="SUPFAM" id="SSF49265">
    <property type="entry name" value="Fibronectin type III"/>
    <property type="match status" value="5"/>
</dbReference>
<keyword evidence="3" id="KW-0119">Carbohydrate metabolism</keyword>
<keyword evidence="2" id="KW-0378">Hydrolase</keyword>
<evidence type="ECO:0000313" key="7">
    <source>
        <dbReference type="EMBL" id="GLL08118.1"/>
    </source>
</evidence>
<feature type="domain" description="Fibronectin type-III" evidence="6">
    <location>
        <begin position="401"/>
        <end position="487"/>
    </location>
</feature>
<feature type="domain" description="Fibronectin type-III" evidence="6">
    <location>
        <begin position="578"/>
        <end position="667"/>
    </location>
</feature>
<keyword evidence="8" id="KW-1185">Reference proteome</keyword>
<protein>
    <recommendedName>
        <fullName evidence="6">Fibronectin type-III domain-containing protein</fullName>
    </recommendedName>
</protein>
<evidence type="ECO:0000256" key="3">
    <source>
        <dbReference type="ARBA" id="ARBA00023326"/>
    </source>
</evidence>
<feature type="region of interest" description="Disordered" evidence="4">
    <location>
        <begin position="171"/>
        <end position="193"/>
    </location>
</feature>
<sequence length="1177" mass="108939">MSAQRHVGIAVRRLVAVLASGVLAGGGAGLVAGSPAWATTSPCAAGTTPALLSTVTCSSAGSVELGVPVGTTSIDVDLVGGGGGAGYPARSHIGGNAAEVTGTVTLPVGTAYLYVIVGLGGTGDNHGTSSGGGGSGLFALDASHALLAKLAIAGGGGGGAYNGDGGNAGSAGTSDNAQAVSGPGAAGSGPTGGSGGTGNYAAGTAGGSNNPAVAAIAAGGTGGLLPSSARGGGGGGGYAGGGGGGASTQGILNTNVAGGGGGSSLASGYVGSASIAVKSGTGGVQLPGLVAGDGATGSVTLTFQGLAVPGAPTAVSAQPGNAQAVVSFTAPSSDGGSPITGYTVTSSPGGVTAACAGSPCTVTGLSNGTAYTFTVHATNANGDSAESTASAAATPALPPGAPSAVSAVAGAGQADVSFTAPGSNGGAAVTSYTVTSSPGGVTATCPGSPCTVTGLSNGTAYTFTVHATNAIGDSAESAASPSATPVGVPGVPTGVSATPGTTQATVAFTAPGSNGGAAITSYTVTSSPGGVTATCAGSPCIVTGLSNGTAYTFTVHATNSVGDSAESAASSAVTPAALPGAPSGVSAVAGAGQADVSFTAPGSNGGSAVTSYTVTSSPGGVTATCPGSPCTVTGLSNGTAYTFTVHATNAIGDSGESTASGTITPATVAGSPTALSVTRGNASAELTFTAPADTGGAAITGYEYSIDSGSTWLSLPTTGSAPLHAGITGLTNGTAYSVQVRTLNSVGAGTASAPVSVTPATVPAAPGGPSAIGGAGQATVSFTAPSSSGGATVTAYTVTSAPQGITATCSASPCTVTGLTNGTAYTFTVHATNAVGDSPESSATTAITPVTTPGVPTAVTTTPAATAITVSFTAPDDGGSPITGYEISTDNGATWVTFSPAGVALTGTVTGLTPGTTYQIALRALNAAGTGTATTPAATTTLPEAVTAPTATAGTSSTTISWAASPTSTVTGYTVYANPGPASCSTTGIAAVSCIIGATAGVSYTYTVVAHSPTGDSAASPASNAVTAAQPDVPATVPLSAPTTLTTTDGTISTVAPAQQITVLGTGFAPYSTASVILYSAPVVLGTAVTDATGSFTKTIAIPPALSAGDHNLVAAGVDPAGNVHQIRMAVTVQTSAAAGSPLPVTGPAVAVLAIWAGLITAAGASLLVYGSRKPAA</sequence>
<evidence type="ECO:0000313" key="8">
    <source>
        <dbReference type="Proteomes" id="UP001143480"/>
    </source>
</evidence>
<dbReference type="Gene3D" id="2.60.40.10">
    <property type="entry name" value="Immunoglobulins"/>
    <property type="match status" value="8"/>
</dbReference>
<comment type="caution">
    <text evidence="7">The sequence shown here is derived from an EMBL/GenBank/DDBJ whole genome shotgun (WGS) entry which is preliminary data.</text>
</comment>
<dbReference type="PANTHER" id="PTHR13817">
    <property type="entry name" value="TITIN"/>
    <property type="match status" value="1"/>
</dbReference>
<dbReference type="GO" id="GO:0016798">
    <property type="term" value="F:hydrolase activity, acting on glycosyl bonds"/>
    <property type="evidence" value="ECO:0007669"/>
    <property type="project" value="UniProtKB-KW"/>
</dbReference>
<keyword evidence="3" id="KW-0624">Polysaccharide degradation</keyword>
<accession>A0A9W6KVL3</accession>
<dbReference type="CDD" id="cd00063">
    <property type="entry name" value="FN3"/>
    <property type="match status" value="7"/>
</dbReference>
<evidence type="ECO:0000256" key="4">
    <source>
        <dbReference type="SAM" id="MobiDB-lite"/>
    </source>
</evidence>
<evidence type="ECO:0000259" key="6">
    <source>
        <dbReference type="PROSITE" id="PS50853"/>
    </source>
</evidence>
<keyword evidence="5" id="KW-1133">Transmembrane helix</keyword>
<dbReference type="InterPro" id="IPR050964">
    <property type="entry name" value="Striated_Muscle_Regulatory"/>
</dbReference>
<dbReference type="InterPro" id="IPR003961">
    <property type="entry name" value="FN3_dom"/>
</dbReference>
<dbReference type="AlphaFoldDB" id="A0A9W6KVL3"/>
<feature type="domain" description="Fibronectin type-III" evidence="6">
    <location>
        <begin position="765"/>
        <end position="851"/>
    </location>
</feature>
<feature type="transmembrane region" description="Helical" evidence="5">
    <location>
        <begin position="1149"/>
        <end position="1170"/>
    </location>
</feature>
<dbReference type="EMBL" id="BSFP01000127">
    <property type="protein sequence ID" value="GLL08118.1"/>
    <property type="molecule type" value="Genomic_DNA"/>
</dbReference>
<dbReference type="SMART" id="SM00060">
    <property type="entry name" value="FN3"/>
    <property type="match status" value="8"/>
</dbReference>
<reference evidence="7" key="1">
    <citation type="journal article" date="2014" name="Int. J. Syst. Evol. Microbiol.">
        <title>Complete genome sequence of Corynebacterium casei LMG S-19264T (=DSM 44701T), isolated from a smear-ripened cheese.</title>
        <authorList>
            <consortium name="US DOE Joint Genome Institute (JGI-PGF)"/>
            <person name="Walter F."/>
            <person name="Albersmeier A."/>
            <person name="Kalinowski J."/>
            <person name="Ruckert C."/>
        </authorList>
    </citation>
    <scope>NUCLEOTIDE SEQUENCE</scope>
    <source>
        <strain evidence="7">VKM Ac-1321</strain>
    </source>
</reference>
<dbReference type="Proteomes" id="UP001143480">
    <property type="component" value="Unassembled WGS sequence"/>
</dbReference>
<feature type="domain" description="Fibronectin type-III" evidence="6">
    <location>
        <begin position="488"/>
        <end position="577"/>
    </location>
</feature>
<dbReference type="RefSeq" id="WP_271190276.1">
    <property type="nucleotide sequence ID" value="NZ_BSFP01000127.1"/>
</dbReference>
<keyword evidence="5" id="KW-0812">Transmembrane</keyword>
<gene>
    <name evidence="7" type="ORF">GCM10017581_098780</name>
</gene>
<keyword evidence="2" id="KW-0326">Glycosidase</keyword>
<feature type="domain" description="Fibronectin type-III" evidence="6">
    <location>
        <begin position="308"/>
        <end position="399"/>
    </location>
</feature>
<dbReference type="Pfam" id="PF00041">
    <property type="entry name" value="fn3"/>
    <property type="match status" value="7"/>
</dbReference>
<feature type="domain" description="Fibronectin type-III" evidence="6">
    <location>
        <begin position="668"/>
        <end position="764"/>
    </location>
</feature>
<dbReference type="GO" id="GO:0000272">
    <property type="term" value="P:polysaccharide catabolic process"/>
    <property type="evidence" value="ECO:0007669"/>
    <property type="project" value="UniProtKB-KW"/>
</dbReference>
<organism evidence="7 8">
    <name type="scientific">Dactylosporangium matsuzakiense</name>
    <dbReference type="NCBI Taxonomy" id="53360"/>
    <lineage>
        <taxon>Bacteria</taxon>
        <taxon>Bacillati</taxon>
        <taxon>Actinomycetota</taxon>
        <taxon>Actinomycetes</taxon>
        <taxon>Micromonosporales</taxon>
        <taxon>Micromonosporaceae</taxon>
        <taxon>Dactylosporangium</taxon>
    </lineage>
</organism>
<reference evidence="7" key="2">
    <citation type="submission" date="2023-01" db="EMBL/GenBank/DDBJ databases">
        <authorList>
            <person name="Sun Q."/>
            <person name="Evtushenko L."/>
        </authorList>
    </citation>
    <scope>NUCLEOTIDE SEQUENCE</scope>
    <source>
        <strain evidence="7">VKM Ac-1321</strain>
    </source>
</reference>
<dbReference type="PROSITE" id="PS50853">
    <property type="entry name" value="FN3"/>
    <property type="match status" value="8"/>
</dbReference>
<proteinExistence type="predicted"/>
<feature type="domain" description="Fibronectin type-III" evidence="6">
    <location>
        <begin position="852"/>
        <end position="944"/>
    </location>
</feature>
<dbReference type="InterPro" id="IPR013783">
    <property type="entry name" value="Ig-like_fold"/>
</dbReference>
<keyword evidence="5" id="KW-0472">Membrane</keyword>
<dbReference type="PANTHER" id="PTHR13817:SF73">
    <property type="entry name" value="FIBRONECTIN TYPE-III DOMAIN-CONTAINING PROTEIN"/>
    <property type="match status" value="1"/>
</dbReference>